<evidence type="ECO:0000313" key="1">
    <source>
        <dbReference type="EMBL" id="MFC5908191.1"/>
    </source>
</evidence>
<name>A0ABW1G0I8_9ACTN</name>
<organism evidence="1 2">
    <name type="scientific">Streptacidiphilus monticola</name>
    <dbReference type="NCBI Taxonomy" id="2161674"/>
    <lineage>
        <taxon>Bacteria</taxon>
        <taxon>Bacillati</taxon>
        <taxon>Actinomycetota</taxon>
        <taxon>Actinomycetes</taxon>
        <taxon>Kitasatosporales</taxon>
        <taxon>Streptomycetaceae</taxon>
        <taxon>Streptacidiphilus</taxon>
    </lineage>
</organism>
<reference evidence="2" key="1">
    <citation type="journal article" date="2019" name="Int. J. Syst. Evol. Microbiol.">
        <title>The Global Catalogue of Microorganisms (GCM) 10K type strain sequencing project: providing services to taxonomists for standard genome sequencing and annotation.</title>
        <authorList>
            <consortium name="The Broad Institute Genomics Platform"/>
            <consortium name="The Broad Institute Genome Sequencing Center for Infectious Disease"/>
            <person name="Wu L."/>
            <person name="Ma J."/>
        </authorList>
    </citation>
    <scope>NUCLEOTIDE SEQUENCE [LARGE SCALE GENOMIC DNA]</scope>
    <source>
        <strain evidence="2">JCM 4816</strain>
    </source>
</reference>
<gene>
    <name evidence="1" type="ORF">ACFP3V_13320</name>
</gene>
<dbReference type="RefSeq" id="WP_380583194.1">
    <property type="nucleotide sequence ID" value="NZ_JBHSQJ010000050.1"/>
</dbReference>
<dbReference type="InterPro" id="IPR043740">
    <property type="entry name" value="DUF5685"/>
</dbReference>
<proteinExistence type="predicted"/>
<dbReference type="Proteomes" id="UP001596174">
    <property type="component" value="Unassembled WGS sequence"/>
</dbReference>
<protein>
    <submittedName>
        <fullName evidence="1">DUF5685 family protein</fullName>
    </submittedName>
</protein>
<accession>A0ABW1G0I8</accession>
<sequence>MFGIIRPCRHRLSERLHESWVAHLCGLCLALRDGHGHLARTATNYDGLIVSVLVEGQAPRADGR</sequence>
<dbReference type="Pfam" id="PF18937">
    <property type="entry name" value="DUF5685"/>
    <property type="match status" value="1"/>
</dbReference>
<feature type="non-terminal residue" evidence="1">
    <location>
        <position position="64"/>
    </location>
</feature>
<evidence type="ECO:0000313" key="2">
    <source>
        <dbReference type="Proteomes" id="UP001596174"/>
    </source>
</evidence>
<comment type="caution">
    <text evidence="1">The sequence shown here is derived from an EMBL/GenBank/DDBJ whole genome shotgun (WGS) entry which is preliminary data.</text>
</comment>
<dbReference type="EMBL" id="JBHSQJ010000050">
    <property type="protein sequence ID" value="MFC5908191.1"/>
    <property type="molecule type" value="Genomic_DNA"/>
</dbReference>
<keyword evidence="2" id="KW-1185">Reference proteome</keyword>